<dbReference type="EMBL" id="QONO01000025">
    <property type="protein sequence ID" value="RDR28916.1"/>
    <property type="molecule type" value="Genomic_DNA"/>
</dbReference>
<proteinExistence type="predicted"/>
<dbReference type="FunFam" id="2.170.14.10:FF:000001">
    <property type="entry name" value="Tail spike protein"/>
    <property type="match status" value="1"/>
</dbReference>
<dbReference type="InterPro" id="IPR036730">
    <property type="entry name" value="P22_tailspike_N_sf"/>
</dbReference>
<evidence type="ECO:0000313" key="2">
    <source>
        <dbReference type="EMBL" id="RDR28916.1"/>
    </source>
</evidence>
<comment type="caution">
    <text evidence="2">The sequence shown here is derived from an EMBL/GenBank/DDBJ whole genome shotgun (WGS) entry which is preliminary data.</text>
</comment>
<gene>
    <name evidence="2" type="ORF">C4A13_03045</name>
</gene>
<name>A0A370VC63_9ESCH</name>
<evidence type="ECO:0000259" key="1">
    <source>
        <dbReference type="Pfam" id="PF09008"/>
    </source>
</evidence>
<dbReference type="Proteomes" id="UP000254454">
    <property type="component" value="Unassembled WGS sequence"/>
</dbReference>
<dbReference type="Pfam" id="PF09008">
    <property type="entry name" value="Head_binding"/>
    <property type="match status" value="1"/>
</dbReference>
<protein>
    <submittedName>
        <fullName evidence="2">Head binding protein</fullName>
    </submittedName>
</protein>
<organism evidence="2 3">
    <name type="scientific">Escherichia marmotae</name>
    <dbReference type="NCBI Taxonomy" id="1499973"/>
    <lineage>
        <taxon>Bacteria</taxon>
        <taxon>Pseudomonadati</taxon>
        <taxon>Pseudomonadota</taxon>
        <taxon>Gammaproteobacteria</taxon>
        <taxon>Enterobacterales</taxon>
        <taxon>Enterobacteriaceae</taxon>
        <taxon>Escherichia</taxon>
    </lineage>
</organism>
<dbReference type="SUPFAM" id="SSF51327">
    <property type="entry name" value="Head-binding domain of phage P22 tailspike protein"/>
    <property type="match status" value="1"/>
</dbReference>
<sequence length="659" mass="71577">MTDITANVIVSMPSQLFTMARSFKAVANGKIYIGKIDTDPVNPENQIQVYVENEDGSHVPVSQPIIINAAGYPVYNGQIAKFVTVQGHSMAVYDAYGAQQFYFPNVLKYDPDRLRQDLALPTGAELVGVQPQGNLSQVIQFVSPEQFGAIGDGTVHPLSERYATLAAAQAVYPFVTSLTQTIDWAACQLAENLNRKVRPIHVAKFKKYHLGDNYLKLGPYSTWIAPPLNDFVWDTGFIRSVPTDYSSYAFGQLCIVRVGDASEFTGDGVTGSNVRNITFKGFQLRWDVARHTPSKGVGTICLHMNNAMKMNLDVCLYGGEFAAFGYSCWGTQGSIKIDSCHKGIYWDAVSKTPEKSTEGGSTTSHNIELQIDHTIFPVYLRNCNYAKFHGWFEGALTSMAHYDYTNETAMGITLDSCDGVIFDMGVEAWQGALLNCIGSVEAEFSFAMLPSEILPSGLGTQGVAYRVRSLMSATDETAIPNADRSLSYVNGYSTVTIKHWQPVVNPWPTDGTTKYVTSVDTTSKVTFQDCGVNLGGAPALGGGDARLKLAPANYANIEAIGGMYIERYLKPSSSYDYAGRSVSVHNSWQGAKIAADGTVTITAPANFKIVDFTAMVGVSTNAQPSGVGIKSRSDASIVLQTTANASYGINYKLWVKPTL</sequence>
<feature type="domain" description="Bacteriophage P22 tailspike N-terminal" evidence="1">
    <location>
        <begin position="1"/>
        <end position="113"/>
    </location>
</feature>
<accession>A0A370VC63</accession>
<dbReference type="InterPro" id="IPR009093">
    <property type="entry name" value="P22_tailspike_N"/>
</dbReference>
<evidence type="ECO:0000313" key="3">
    <source>
        <dbReference type="Proteomes" id="UP000254454"/>
    </source>
</evidence>
<reference evidence="2 3" key="1">
    <citation type="submission" date="2018-06" db="EMBL/GenBank/DDBJ databases">
        <title>Recombination Drives Gene Content and Phenotype Evolution in Wild Type E. coli Strains.</title>
        <authorList>
            <person name="Field C.M."/>
            <person name="Silander O.K."/>
            <person name="Van Nimwegen E."/>
        </authorList>
    </citation>
    <scope>NUCLEOTIDE SEQUENCE [LARGE SCALE GENOMIC DNA]</scope>
    <source>
        <strain evidence="2 3">SC344</strain>
    </source>
</reference>
<dbReference type="AlphaFoldDB" id="A0A370VC63"/>
<dbReference type="Gene3D" id="2.170.14.10">
    <property type="entry name" value="Phage P22 tailspike-like, N-terminal domain"/>
    <property type="match status" value="1"/>
</dbReference>
<dbReference type="RefSeq" id="WP_238065917.1">
    <property type="nucleotide sequence ID" value="NZ_QONN01000116.1"/>
</dbReference>